<reference evidence="1 2" key="1">
    <citation type="submission" date="2019-03" db="EMBL/GenBank/DDBJ databases">
        <title>Diversity of the mouse oral microbiome.</title>
        <authorList>
            <person name="Joseph S."/>
            <person name="Aduse-Opoku J."/>
            <person name="Curtis M."/>
            <person name="Wade W."/>
            <person name="Hashim A."/>
        </authorList>
    </citation>
    <scope>NUCLEOTIDE SEQUENCE [LARGE SCALE GENOMIC DNA]</scope>
    <source>
        <strain evidence="2">irhom_31</strain>
    </source>
</reference>
<name>A0A4Y9F6D9_9MICC</name>
<dbReference type="RefSeq" id="WP_135011102.1">
    <property type="nucleotide sequence ID" value="NZ_JADGLK010000002.1"/>
</dbReference>
<evidence type="ECO:0000313" key="1">
    <source>
        <dbReference type="EMBL" id="TFU24147.1"/>
    </source>
</evidence>
<dbReference type="Proteomes" id="UP000297951">
    <property type="component" value="Unassembled WGS sequence"/>
</dbReference>
<sequence length="111" mass="13020">MSQEDLESYESGAQLALYEEYKNVAELFTYIVETDRRFYLANQVQVTPRTADRSLYFEVEMQDVWVWDIFRQSRFVKNVKVYSVRDVNVEERAAAEDLIVPTMSDFDPGSA</sequence>
<gene>
    <name evidence="1" type="ORF">E4U03_00795</name>
</gene>
<dbReference type="AlphaFoldDB" id="A0A4Y9F6D9"/>
<dbReference type="STRING" id="85336.A7979_01400"/>
<dbReference type="OrthoDB" id="3213600at2"/>
<dbReference type="Pfam" id="PF10611">
    <property type="entry name" value="DUF2469"/>
    <property type="match status" value="1"/>
</dbReference>
<proteinExistence type="predicted"/>
<protein>
    <submittedName>
        <fullName evidence="1">DUF2469 family protein</fullName>
    </submittedName>
</protein>
<dbReference type="EMBL" id="SPQC01000002">
    <property type="protein sequence ID" value="TFU24147.1"/>
    <property type="molecule type" value="Genomic_DNA"/>
</dbReference>
<organism evidence="1 2">
    <name type="scientific">Rothia nasimurium</name>
    <dbReference type="NCBI Taxonomy" id="85336"/>
    <lineage>
        <taxon>Bacteria</taxon>
        <taxon>Bacillati</taxon>
        <taxon>Actinomycetota</taxon>
        <taxon>Actinomycetes</taxon>
        <taxon>Micrococcales</taxon>
        <taxon>Micrococcaceae</taxon>
        <taxon>Rothia</taxon>
    </lineage>
</organism>
<comment type="caution">
    <text evidence="1">The sequence shown here is derived from an EMBL/GenBank/DDBJ whole genome shotgun (WGS) entry which is preliminary data.</text>
</comment>
<dbReference type="InterPro" id="IPR019592">
    <property type="entry name" value="DUF2469"/>
</dbReference>
<accession>A0A4Y9F6D9</accession>
<evidence type="ECO:0000313" key="2">
    <source>
        <dbReference type="Proteomes" id="UP000297951"/>
    </source>
</evidence>